<organism evidence="9 10">
    <name type="scientific">Halomonas piscis</name>
    <dbReference type="NCBI Taxonomy" id="3031727"/>
    <lineage>
        <taxon>Bacteria</taxon>
        <taxon>Pseudomonadati</taxon>
        <taxon>Pseudomonadota</taxon>
        <taxon>Gammaproteobacteria</taxon>
        <taxon>Oceanospirillales</taxon>
        <taxon>Halomonadaceae</taxon>
        <taxon>Halomonas</taxon>
    </lineage>
</organism>
<reference evidence="9 10" key="1">
    <citation type="submission" date="2023-03" db="EMBL/GenBank/DDBJ databases">
        <title>Halomonas sp. nov., isolated from Korean tranditional fermented seafood 'Jeotgal'.</title>
        <authorList>
            <person name="Kim B."/>
            <person name="Shin N.-R."/>
        </authorList>
    </citation>
    <scope>NUCLEOTIDE SEQUENCE [LARGE SCALE GENOMIC DNA]</scope>
    <source>
        <strain evidence="9 10">SG2L-4</strain>
    </source>
</reference>
<feature type="transmembrane region" description="Helical" evidence="8">
    <location>
        <begin position="333"/>
        <end position="355"/>
    </location>
</feature>
<feature type="transmembrane region" description="Helical" evidence="8">
    <location>
        <begin position="148"/>
        <end position="167"/>
    </location>
</feature>
<gene>
    <name evidence="9" type="primary">nrfD</name>
    <name evidence="9" type="ORF">P1P91_05190</name>
</gene>
<feature type="transmembrane region" description="Helical" evidence="8">
    <location>
        <begin position="259"/>
        <end position="280"/>
    </location>
</feature>
<comment type="similarity">
    <text evidence="2">Belongs to the NrfD family.</text>
</comment>
<evidence type="ECO:0000256" key="6">
    <source>
        <dbReference type="ARBA" id="ARBA00023136"/>
    </source>
</evidence>
<comment type="subcellular location">
    <subcellularLocation>
        <location evidence="1">Cell membrane</location>
        <topology evidence="1">Multi-pass membrane protein</topology>
    </subcellularLocation>
</comment>
<dbReference type="InterPro" id="IPR005614">
    <property type="entry name" value="NrfD-like"/>
</dbReference>
<feature type="transmembrane region" description="Helical" evidence="8">
    <location>
        <begin position="92"/>
        <end position="115"/>
    </location>
</feature>
<evidence type="ECO:0000256" key="4">
    <source>
        <dbReference type="ARBA" id="ARBA00022692"/>
    </source>
</evidence>
<feature type="compositionally biased region" description="Low complexity" evidence="7">
    <location>
        <begin position="374"/>
        <end position="390"/>
    </location>
</feature>
<dbReference type="PANTHER" id="PTHR34856:SF2">
    <property type="entry name" value="PROTEIN NRFD"/>
    <property type="match status" value="1"/>
</dbReference>
<evidence type="ECO:0000256" key="2">
    <source>
        <dbReference type="ARBA" id="ARBA00008929"/>
    </source>
</evidence>
<proteinExistence type="inferred from homology"/>
<dbReference type="InterPro" id="IPR052049">
    <property type="entry name" value="Electron_transfer_protein"/>
</dbReference>
<dbReference type="EMBL" id="CP119391">
    <property type="protein sequence ID" value="WNK21074.1"/>
    <property type="molecule type" value="Genomic_DNA"/>
</dbReference>
<keyword evidence="10" id="KW-1185">Reference proteome</keyword>
<keyword evidence="3" id="KW-1003">Cell membrane</keyword>
<dbReference type="PANTHER" id="PTHR34856">
    <property type="entry name" value="PROTEIN NRFD"/>
    <property type="match status" value="1"/>
</dbReference>
<name>A0ABY9Z1R1_9GAMM</name>
<dbReference type="RefSeq" id="WP_311884997.1">
    <property type="nucleotide sequence ID" value="NZ_CP119391.1"/>
</dbReference>
<evidence type="ECO:0000256" key="5">
    <source>
        <dbReference type="ARBA" id="ARBA00022989"/>
    </source>
</evidence>
<evidence type="ECO:0000256" key="7">
    <source>
        <dbReference type="SAM" id="MobiDB-lite"/>
    </source>
</evidence>
<feature type="transmembrane region" description="Helical" evidence="8">
    <location>
        <begin position="292"/>
        <end position="313"/>
    </location>
</feature>
<dbReference type="Gene3D" id="1.20.1630.10">
    <property type="entry name" value="Formate dehydrogenase/DMSO reductase domain"/>
    <property type="match status" value="1"/>
</dbReference>
<feature type="transmembrane region" description="Helical" evidence="8">
    <location>
        <begin position="219"/>
        <end position="239"/>
    </location>
</feature>
<evidence type="ECO:0000313" key="9">
    <source>
        <dbReference type="EMBL" id="WNK21074.1"/>
    </source>
</evidence>
<sequence>MSLVTEVVVPRYGIAWYPWAVQYFFLIALSYSSLWVAAPGIILGRQRWLATSRLALLACVSTTLVAPVALLADLHQPLRFWHFYAHPTPWSWMSLGSFLLPLHLVATVLLAWLAWRPALKARAQADDGWFSRIAGWIAWGDWQVSRRVMILAGLAALATSVGMMVYTGAEVAIVKGRPLWHTAWLPFMFVATGIIGVCGLILLLNRVSGIRSADTNRQMLAILVGACVAAGFIALTWLLDGANAVYGSVAAALDSIDQSAAWRSTAVEGGIAGVLLAVLAFMARRGPARRKLFGWALGLLALHVAWMFRWVVLMNVQTVARNSAGFHDYHVAFGSYGLTGIIGIFGLWLTALLVIELFVPWRDASLDPERDAPADTSAAPAPSASVSPATQGVRHG</sequence>
<feature type="transmembrane region" description="Helical" evidence="8">
    <location>
        <begin position="187"/>
        <end position="207"/>
    </location>
</feature>
<feature type="transmembrane region" description="Helical" evidence="8">
    <location>
        <begin position="20"/>
        <end position="42"/>
    </location>
</feature>
<dbReference type="Pfam" id="PF03916">
    <property type="entry name" value="NrfD"/>
    <property type="match status" value="1"/>
</dbReference>
<evidence type="ECO:0000256" key="3">
    <source>
        <dbReference type="ARBA" id="ARBA00022475"/>
    </source>
</evidence>
<keyword evidence="4 8" id="KW-0812">Transmembrane</keyword>
<keyword evidence="5 8" id="KW-1133">Transmembrane helix</keyword>
<keyword evidence="6 8" id="KW-0472">Membrane</keyword>
<feature type="region of interest" description="Disordered" evidence="7">
    <location>
        <begin position="369"/>
        <end position="396"/>
    </location>
</feature>
<evidence type="ECO:0000256" key="8">
    <source>
        <dbReference type="SAM" id="Phobius"/>
    </source>
</evidence>
<accession>A0ABY9Z1R1</accession>
<dbReference type="Proteomes" id="UP001301869">
    <property type="component" value="Chromosome"/>
</dbReference>
<evidence type="ECO:0000313" key="10">
    <source>
        <dbReference type="Proteomes" id="UP001301869"/>
    </source>
</evidence>
<evidence type="ECO:0000256" key="1">
    <source>
        <dbReference type="ARBA" id="ARBA00004651"/>
    </source>
</evidence>
<feature type="transmembrane region" description="Helical" evidence="8">
    <location>
        <begin position="54"/>
        <end position="72"/>
    </location>
</feature>
<protein>
    <submittedName>
        <fullName evidence="9">Polysulfide reductase NrfD</fullName>
    </submittedName>
</protein>